<evidence type="ECO:0000313" key="3">
    <source>
        <dbReference type="EMBL" id="MBF4765662.1"/>
    </source>
</evidence>
<sequence length="476" mass="48829">MRARRARSFRASGMLVAGVATFSLVTAAAANAVITTTNDAPTLAGALAPAGLVTGSGLAQAYPCVADDPGTTDFDESLCPSAVSDTPLAGFPTEGTTYDILTTGNAALADDPNVSPDDGYAWTTSNPAMGSSVYDWQTYRFDLAPATTGCLAFDFKFLSDEFPEFINSQFNDAFIAQLGGANVSVDPTTGVINAPGNFAAGAGDMISVNASGPSATSAAASAGTIYDGSTNLLIARTPVTPGAPVSLYLTLFDQGDHIYDSAVFLDNLRYETIAPTKCKSLALDPYEGLTGVTPLAAGPAFTAGYTALNLPLSCDLPPGSVQCTVNGAAAFTATAGRTVARTGRDARAIILPVALAAGSATIPANTNGVLSMPTTPAGVAAVKAAIAKPALLKHQAKLLKKKAKKLLKKAQQLRAEGKIAKAKKLEKQAARLIKRAKRLIKRANILLTKPLGTITTTVTNPSNGAAFTITSVLPRP</sequence>
<protein>
    <submittedName>
        <fullName evidence="3">Choice-of-anchor L domain-containing protein</fullName>
    </submittedName>
</protein>
<keyword evidence="4" id="KW-1185">Reference proteome</keyword>
<evidence type="ECO:0000256" key="2">
    <source>
        <dbReference type="SAM" id="SignalP"/>
    </source>
</evidence>
<evidence type="ECO:0000313" key="4">
    <source>
        <dbReference type="Proteomes" id="UP000640489"/>
    </source>
</evidence>
<keyword evidence="1" id="KW-0175">Coiled coil</keyword>
<evidence type="ECO:0000256" key="1">
    <source>
        <dbReference type="SAM" id="Coils"/>
    </source>
</evidence>
<dbReference type="Proteomes" id="UP000640489">
    <property type="component" value="Unassembled WGS sequence"/>
</dbReference>
<dbReference type="EMBL" id="JADKPN010000017">
    <property type="protein sequence ID" value="MBF4765662.1"/>
    <property type="molecule type" value="Genomic_DNA"/>
</dbReference>
<reference evidence="3" key="1">
    <citation type="submission" date="2020-11" db="EMBL/GenBank/DDBJ databases">
        <title>Nocardioides sp. nov., isolated from Soil of Cynanchum wilfordii Hemsley rhizosphere.</title>
        <authorList>
            <person name="Lee J.-S."/>
            <person name="Suh M.K."/>
            <person name="Kim J.-S."/>
        </authorList>
    </citation>
    <scope>NUCLEOTIDE SEQUENCE</scope>
    <source>
        <strain evidence="3">KCTC 19275</strain>
    </source>
</reference>
<comment type="caution">
    <text evidence="3">The sequence shown here is derived from an EMBL/GenBank/DDBJ whole genome shotgun (WGS) entry which is preliminary data.</text>
</comment>
<dbReference type="AlphaFoldDB" id="A0A930VFK1"/>
<dbReference type="InterPro" id="IPR049804">
    <property type="entry name" value="Choice_anch_L"/>
</dbReference>
<name>A0A930VFK1_9ACTN</name>
<keyword evidence="2" id="KW-0732">Signal</keyword>
<organism evidence="3 4">
    <name type="scientific">Nocardioides islandensis</name>
    <dbReference type="NCBI Taxonomy" id="433663"/>
    <lineage>
        <taxon>Bacteria</taxon>
        <taxon>Bacillati</taxon>
        <taxon>Actinomycetota</taxon>
        <taxon>Actinomycetes</taxon>
        <taxon>Propionibacteriales</taxon>
        <taxon>Nocardioidaceae</taxon>
        <taxon>Nocardioides</taxon>
    </lineage>
</organism>
<dbReference type="NCBIfam" id="NF038133">
    <property type="entry name" value="choice_anch_L"/>
    <property type="match status" value="1"/>
</dbReference>
<dbReference type="RefSeq" id="WP_194708843.1">
    <property type="nucleotide sequence ID" value="NZ_JADKPN010000017.1"/>
</dbReference>
<feature type="signal peptide" evidence="2">
    <location>
        <begin position="1"/>
        <end position="32"/>
    </location>
</feature>
<proteinExistence type="predicted"/>
<feature type="chain" id="PRO_5038605650" evidence="2">
    <location>
        <begin position="33"/>
        <end position="476"/>
    </location>
</feature>
<gene>
    <name evidence="3" type="ORF">ISU07_21235</name>
</gene>
<feature type="coiled-coil region" evidence="1">
    <location>
        <begin position="393"/>
        <end position="442"/>
    </location>
</feature>
<accession>A0A930VFK1</accession>